<gene>
    <name evidence="4" type="ORF">POTOM_023912</name>
</gene>
<comment type="caution">
    <text evidence="4">The sequence shown here is derived from an EMBL/GenBank/DDBJ whole genome shotgun (WGS) entry which is preliminary data.</text>
</comment>
<dbReference type="InterPro" id="IPR002885">
    <property type="entry name" value="PPR_rpt"/>
</dbReference>
<evidence type="ECO:0000313" key="5">
    <source>
        <dbReference type="Proteomes" id="UP000886885"/>
    </source>
</evidence>
<keyword evidence="5" id="KW-1185">Reference proteome</keyword>
<dbReference type="FunFam" id="1.25.40.10:FF:000031">
    <property type="entry name" value="Pentatricopeptide repeat-containing protein mitochondrial"/>
    <property type="match status" value="1"/>
</dbReference>
<evidence type="ECO:0000256" key="2">
    <source>
        <dbReference type="PROSITE-ProRule" id="PRU00708"/>
    </source>
</evidence>
<dbReference type="Pfam" id="PF01535">
    <property type="entry name" value="PPR"/>
    <property type="match status" value="1"/>
</dbReference>
<evidence type="ECO:0000256" key="3">
    <source>
        <dbReference type="SAM" id="MobiDB-lite"/>
    </source>
</evidence>
<dbReference type="PANTHER" id="PTHR47926:SF347">
    <property type="entry name" value="PENTATRICOPEPTIDE REPEAT-CONTAINING PROTEIN"/>
    <property type="match status" value="1"/>
</dbReference>
<evidence type="ECO:0000313" key="4">
    <source>
        <dbReference type="EMBL" id="KAG6772500.1"/>
    </source>
</evidence>
<dbReference type="Pfam" id="PF13041">
    <property type="entry name" value="PPR_2"/>
    <property type="match status" value="1"/>
</dbReference>
<dbReference type="PANTHER" id="PTHR47926">
    <property type="entry name" value="PENTATRICOPEPTIDE REPEAT-CONTAINING PROTEIN"/>
    <property type="match status" value="1"/>
</dbReference>
<dbReference type="GO" id="GO:0003723">
    <property type="term" value="F:RNA binding"/>
    <property type="evidence" value="ECO:0007669"/>
    <property type="project" value="InterPro"/>
</dbReference>
<sequence length="251" mass="28166">MGFDSHLHIANALISVYCKCANLEDALYIFVNIGGKDIVSWNSMIAGYARHGLAVQGIGLFERMKNQGVKPDAIAFLGVPSSCWHAGFVERGKNYFNSMVKYGAVAGTRVRCATHVQLANLYASVRFWDQAARVRKLMKDRGLETNPGCTWIEITNEVYRLRAIDWSNTRASEILNVLDRLDDRAKCLLCTKVNALFVGAARVCKTKDREKFSCRNGMEKEHPILCSKEPPDSVIPYQFPSKSPGREEKLQ</sequence>
<dbReference type="OrthoDB" id="768257at2759"/>
<evidence type="ECO:0008006" key="6">
    <source>
        <dbReference type="Google" id="ProtNLM"/>
    </source>
</evidence>
<feature type="repeat" description="PPR" evidence="2">
    <location>
        <begin position="37"/>
        <end position="71"/>
    </location>
</feature>
<dbReference type="PROSITE" id="PS51375">
    <property type="entry name" value="PPR"/>
    <property type="match status" value="1"/>
</dbReference>
<dbReference type="GO" id="GO:0009451">
    <property type="term" value="P:RNA modification"/>
    <property type="evidence" value="ECO:0007669"/>
    <property type="project" value="InterPro"/>
</dbReference>
<name>A0A8X7ZP33_POPTO</name>
<dbReference type="NCBIfam" id="TIGR00756">
    <property type="entry name" value="PPR"/>
    <property type="match status" value="1"/>
</dbReference>
<proteinExistence type="predicted"/>
<dbReference type="Pfam" id="PF20431">
    <property type="entry name" value="E_motif"/>
    <property type="match status" value="1"/>
</dbReference>
<dbReference type="InterPro" id="IPR046960">
    <property type="entry name" value="PPR_At4g14850-like_plant"/>
</dbReference>
<feature type="region of interest" description="Disordered" evidence="3">
    <location>
        <begin position="225"/>
        <end position="251"/>
    </location>
</feature>
<evidence type="ECO:0000256" key="1">
    <source>
        <dbReference type="ARBA" id="ARBA00022737"/>
    </source>
</evidence>
<accession>A0A8X7ZP33</accession>
<protein>
    <recommendedName>
        <fullName evidence="6">Pentatricopeptide repeat-containing protein</fullName>
    </recommendedName>
</protein>
<dbReference type="Proteomes" id="UP000886885">
    <property type="component" value="Chromosome 6A"/>
</dbReference>
<dbReference type="EMBL" id="JAAWWB010000011">
    <property type="protein sequence ID" value="KAG6772500.1"/>
    <property type="molecule type" value="Genomic_DNA"/>
</dbReference>
<dbReference type="InterPro" id="IPR046848">
    <property type="entry name" value="E_motif"/>
</dbReference>
<reference evidence="4" key="1">
    <citation type="journal article" date="2020" name="bioRxiv">
        <title>Hybrid origin of Populus tomentosa Carr. identified through genome sequencing and phylogenomic analysis.</title>
        <authorList>
            <person name="An X."/>
            <person name="Gao K."/>
            <person name="Chen Z."/>
            <person name="Li J."/>
            <person name="Yang X."/>
            <person name="Yang X."/>
            <person name="Zhou J."/>
            <person name="Guo T."/>
            <person name="Zhao T."/>
            <person name="Huang S."/>
            <person name="Miao D."/>
            <person name="Khan W.U."/>
            <person name="Rao P."/>
            <person name="Ye M."/>
            <person name="Lei B."/>
            <person name="Liao W."/>
            <person name="Wang J."/>
            <person name="Ji L."/>
            <person name="Li Y."/>
            <person name="Guo B."/>
            <person name="Mustafa N.S."/>
            <person name="Li S."/>
            <person name="Yun Q."/>
            <person name="Keller S.R."/>
            <person name="Mao J."/>
            <person name="Zhang R."/>
            <person name="Strauss S.H."/>
        </authorList>
    </citation>
    <scope>NUCLEOTIDE SEQUENCE</scope>
    <source>
        <strain evidence="4">GM15</strain>
        <tissue evidence="4">Leaf</tissue>
    </source>
</reference>
<dbReference type="AlphaFoldDB" id="A0A8X7ZP33"/>
<organism evidence="4 5">
    <name type="scientific">Populus tomentosa</name>
    <name type="common">Chinese white poplar</name>
    <dbReference type="NCBI Taxonomy" id="118781"/>
    <lineage>
        <taxon>Eukaryota</taxon>
        <taxon>Viridiplantae</taxon>
        <taxon>Streptophyta</taxon>
        <taxon>Embryophyta</taxon>
        <taxon>Tracheophyta</taxon>
        <taxon>Spermatophyta</taxon>
        <taxon>Magnoliopsida</taxon>
        <taxon>eudicotyledons</taxon>
        <taxon>Gunneridae</taxon>
        <taxon>Pentapetalae</taxon>
        <taxon>rosids</taxon>
        <taxon>fabids</taxon>
        <taxon>Malpighiales</taxon>
        <taxon>Salicaceae</taxon>
        <taxon>Saliceae</taxon>
        <taxon>Populus</taxon>
    </lineage>
</organism>
<keyword evidence="1" id="KW-0677">Repeat</keyword>